<dbReference type="AlphaFoldDB" id="A0A4Y2L5N9"/>
<evidence type="ECO:0000313" key="3">
    <source>
        <dbReference type="Proteomes" id="UP000499080"/>
    </source>
</evidence>
<proteinExistence type="predicted"/>
<comment type="caution">
    <text evidence="2">The sequence shown here is derived from an EMBL/GenBank/DDBJ whole genome shotgun (WGS) entry which is preliminary data.</text>
</comment>
<keyword evidence="3" id="KW-1185">Reference proteome</keyword>
<evidence type="ECO:0000256" key="1">
    <source>
        <dbReference type="SAM" id="SignalP"/>
    </source>
</evidence>
<keyword evidence="1" id="KW-0732">Signal</keyword>
<feature type="signal peptide" evidence="1">
    <location>
        <begin position="1"/>
        <end position="20"/>
    </location>
</feature>
<evidence type="ECO:0000313" key="2">
    <source>
        <dbReference type="EMBL" id="GBN10021.1"/>
    </source>
</evidence>
<protein>
    <recommendedName>
        <fullName evidence="4">Secreted protein</fullName>
    </recommendedName>
</protein>
<feature type="chain" id="PRO_5021401764" description="Secreted protein" evidence="1">
    <location>
        <begin position="21"/>
        <end position="133"/>
    </location>
</feature>
<gene>
    <name evidence="2" type="ORF">AVEN_33530_1</name>
</gene>
<organism evidence="2 3">
    <name type="scientific">Araneus ventricosus</name>
    <name type="common">Orbweaver spider</name>
    <name type="synonym">Epeira ventricosa</name>
    <dbReference type="NCBI Taxonomy" id="182803"/>
    <lineage>
        <taxon>Eukaryota</taxon>
        <taxon>Metazoa</taxon>
        <taxon>Ecdysozoa</taxon>
        <taxon>Arthropoda</taxon>
        <taxon>Chelicerata</taxon>
        <taxon>Arachnida</taxon>
        <taxon>Araneae</taxon>
        <taxon>Araneomorphae</taxon>
        <taxon>Entelegynae</taxon>
        <taxon>Araneoidea</taxon>
        <taxon>Araneidae</taxon>
        <taxon>Araneus</taxon>
    </lineage>
</organism>
<dbReference type="Proteomes" id="UP000499080">
    <property type="component" value="Unassembled WGS sequence"/>
</dbReference>
<dbReference type="EMBL" id="BGPR01005419">
    <property type="protein sequence ID" value="GBN10021.1"/>
    <property type="molecule type" value="Genomic_DNA"/>
</dbReference>
<accession>A0A4Y2L5N9</accession>
<sequence length="133" mass="15284">MTKVLHCVVFASIILSTSHHSLIIVTSRFEATRGLYWDGPRNFEPRSDDDSWADTYTLLHRTTPTGGRLPPTHDFACNRHNKRRIFSGIACRTHGPQSRDLTTKPSRPFHKSSETNFKKYIFARLFICPMSYG</sequence>
<evidence type="ECO:0008006" key="4">
    <source>
        <dbReference type="Google" id="ProtNLM"/>
    </source>
</evidence>
<reference evidence="2 3" key="1">
    <citation type="journal article" date="2019" name="Sci. Rep.">
        <title>Orb-weaving spider Araneus ventricosus genome elucidates the spidroin gene catalogue.</title>
        <authorList>
            <person name="Kono N."/>
            <person name="Nakamura H."/>
            <person name="Ohtoshi R."/>
            <person name="Moran D.A.P."/>
            <person name="Shinohara A."/>
            <person name="Yoshida Y."/>
            <person name="Fujiwara M."/>
            <person name="Mori M."/>
            <person name="Tomita M."/>
            <person name="Arakawa K."/>
        </authorList>
    </citation>
    <scope>NUCLEOTIDE SEQUENCE [LARGE SCALE GENOMIC DNA]</scope>
</reference>
<name>A0A4Y2L5N9_ARAVE</name>